<comment type="caution">
    <text evidence="5">The sequence shown here is derived from an EMBL/GenBank/DDBJ whole genome shotgun (WGS) entry which is preliminary data.</text>
</comment>
<dbReference type="PANTHER" id="PTHR10509:SF14">
    <property type="entry name" value="CAFFEOYL-COA O-METHYLTRANSFERASE 3-RELATED"/>
    <property type="match status" value="1"/>
</dbReference>
<comment type="similarity">
    <text evidence="4">Belongs to the class I-like SAM-binding methyltransferase superfamily. Cation-dependent O-methyltransferase family.</text>
</comment>
<dbReference type="InterPro" id="IPR029063">
    <property type="entry name" value="SAM-dependent_MTases_sf"/>
</dbReference>
<evidence type="ECO:0000313" key="5">
    <source>
        <dbReference type="EMBL" id="KAG0718734.1"/>
    </source>
</evidence>
<dbReference type="PROSITE" id="PS51682">
    <property type="entry name" value="SAM_OMT_I"/>
    <property type="match status" value="1"/>
</dbReference>
<dbReference type="InterPro" id="IPR002935">
    <property type="entry name" value="SAM_O-MeTrfase"/>
</dbReference>
<keyword evidence="2" id="KW-0808">Transferase</keyword>
<dbReference type="EMBL" id="JACEEZ010015588">
    <property type="protein sequence ID" value="KAG0718734.1"/>
    <property type="molecule type" value="Genomic_DNA"/>
</dbReference>
<organism evidence="5 6">
    <name type="scientific">Chionoecetes opilio</name>
    <name type="common">Atlantic snow crab</name>
    <name type="synonym">Cancer opilio</name>
    <dbReference type="NCBI Taxonomy" id="41210"/>
    <lineage>
        <taxon>Eukaryota</taxon>
        <taxon>Metazoa</taxon>
        <taxon>Ecdysozoa</taxon>
        <taxon>Arthropoda</taxon>
        <taxon>Crustacea</taxon>
        <taxon>Multicrustacea</taxon>
        <taxon>Malacostraca</taxon>
        <taxon>Eumalacostraca</taxon>
        <taxon>Eucarida</taxon>
        <taxon>Decapoda</taxon>
        <taxon>Pleocyemata</taxon>
        <taxon>Brachyura</taxon>
        <taxon>Eubrachyura</taxon>
        <taxon>Majoidea</taxon>
        <taxon>Majidae</taxon>
        <taxon>Chionoecetes</taxon>
    </lineage>
</organism>
<dbReference type="GO" id="GO:0008757">
    <property type="term" value="F:S-adenosylmethionine-dependent methyltransferase activity"/>
    <property type="evidence" value="ECO:0007669"/>
    <property type="project" value="TreeGrafter"/>
</dbReference>
<dbReference type="GO" id="GO:0032259">
    <property type="term" value="P:methylation"/>
    <property type="evidence" value="ECO:0007669"/>
    <property type="project" value="UniProtKB-KW"/>
</dbReference>
<dbReference type="Pfam" id="PF01596">
    <property type="entry name" value="Methyltransf_3"/>
    <property type="match status" value="2"/>
</dbReference>
<dbReference type="AlphaFoldDB" id="A0A8J4Y9G1"/>
<evidence type="ECO:0000256" key="2">
    <source>
        <dbReference type="ARBA" id="ARBA00022679"/>
    </source>
</evidence>
<keyword evidence="3" id="KW-0949">S-adenosyl-L-methionine</keyword>
<sequence>MSDNMKSFKSQDPLVKYTVDHSLRLTDVQKRLMEATFQLCESDACMLGAPEILQLNANLIQAIGGKKVLDIGVFTGASSLAAALALPPDGAVHALDINEDFTNIGKVLAYLLLTWIRNHVLKHQRPQQSGFMPGKSTKDRILALRVLVERRRKPFWREAGVEHKVHLHLGPAADTLQRFIDQGLAGTFDFAFIDADKSGYDTYYEKCLVLIRRGGIIAFDNTLQGGRVLDTNDQKLDTVAIRKLNEKLKEDQHVSSITQGCLQQEGNDIEEPEALSLQEKVKVLARMDAGASMGAICAEFDIKSSTFYPFTAKCSFYAFTLLY</sequence>
<name>A0A8J4Y9G1_CHIOP</name>
<dbReference type="InterPro" id="IPR050362">
    <property type="entry name" value="Cation-dep_OMT"/>
</dbReference>
<evidence type="ECO:0000256" key="3">
    <source>
        <dbReference type="ARBA" id="ARBA00022691"/>
    </source>
</evidence>
<protein>
    <submittedName>
        <fullName evidence="5">Putative caffeoyl-CoA O-methyltransferase 1</fullName>
    </submittedName>
</protein>
<dbReference type="Proteomes" id="UP000770661">
    <property type="component" value="Unassembled WGS sequence"/>
</dbReference>
<keyword evidence="1" id="KW-0489">Methyltransferase</keyword>
<dbReference type="PANTHER" id="PTHR10509">
    <property type="entry name" value="O-METHYLTRANSFERASE-RELATED"/>
    <property type="match status" value="1"/>
</dbReference>
<gene>
    <name evidence="5" type="primary">omt5</name>
    <name evidence="5" type="ORF">GWK47_051887</name>
</gene>
<evidence type="ECO:0000256" key="4">
    <source>
        <dbReference type="ARBA" id="ARBA00023453"/>
    </source>
</evidence>
<proteinExistence type="inferred from homology"/>
<evidence type="ECO:0000313" key="6">
    <source>
        <dbReference type="Proteomes" id="UP000770661"/>
    </source>
</evidence>
<dbReference type="SUPFAM" id="SSF53335">
    <property type="entry name" value="S-adenosyl-L-methionine-dependent methyltransferases"/>
    <property type="match status" value="1"/>
</dbReference>
<accession>A0A8J4Y9G1</accession>
<dbReference type="OrthoDB" id="10251242at2759"/>
<reference evidence="5" key="1">
    <citation type="submission" date="2020-07" db="EMBL/GenBank/DDBJ databases">
        <title>The High-quality genome of the commercially important snow crab, Chionoecetes opilio.</title>
        <authorList>
            <person name="Jeong J.-H."/>
            <person name="Ryu S."/>
        </authorList>
    </citation>
    <scope>NUCLEOTIDE SEQUENCE</scope>
    <source>
        <strain evidence="5">MADBK_172401_WGS</strain>
        <tissue evidence="5">Digestive gland</tissue>
    </source>
</reference>
<dbReference type="Gene3D" id="3.40.50.150">
    <property type="entry name" value="Vaccinia Virus protein VP39"/>
    <property type="match status" value="1"/>
</dbReference>
<evidence type="ECO:0000256" key="1">
    <source>
        <dbReference type="ARBA" id="ARBA00022603"/>
    </source>
</evidence>
<dbReference type="GO" id="GO:0008171">
    <property type="term" value="F:O-methyltransferase activity"/>
    <property type="evidence" value="ECO:0007669"/>
    <property type="project" value="InterPro"/>
</dbReference>
<keyword evidence="6" id="KW-1185">Reference proteome</keyword>